<dbReference type="Gene3D" id="1.50.40.10">
    <property type="entry name" value="Mitochondrial carrier domain"/>
    <property type="match status" value="1"/>
</dbReference>
<proteinExistence type="inferred from homology"/>
<dbReference type="GO" id="GO:0031966">
    <property type="term" value="C:mitochondrial membrane"/>
    <property type="evidence" value="ECO:0007669"/>
    <property type="project" value="UniProtKB-SubCell"/>
</dbReference>
<keyword evidence="6" id="KW-1133">Transmembrane helix</keyword>
<evidence type="ECO:0000313" key="11">
    <source>
        <dbReference type="EMBL" id="KAF9523523.1"/>
    </source>
</evidence>
<keyword evidence="12" id="KW-1185">Reference proteome</keyword>
<dbReference type="InterPro" id="IPR023395">
    <property type="entry name" value="MCP_dom_sf"/>
</dbReference>
<evidence type="ECO:0000256" key="1">
    <source>
        <dbReference type="ARBA" id="ARBA00004225"/>
    </source>
</evidence>
<evidence type="ECO:0000256" key="9">
    <source>
        <dbReference type="PROSITE-ProRule" id="PRU00282"/>
    </source>
</evidence>
<evidence type="ECO:0000256" key="5">
    <source>
        <dbReference type="ARBA" id="ARBA00022737"/>
    </source>
</evidence>
<accession>A0A9P6E6H9</accession>
<dbReference type="Pfam" id="PF00153">
    <property type="entry name" value="Mito_carr"/>
    <property type="match status" value="3"/>
</dbReference>
<dbReference type="InterPro" id="IPR018108">
    <property type="entry name" value="MCP_transmembrane"/>
</dbReference>
<dbReference type="InterPro" id="IPR050567">
    <property type="entry name" value="Mitochondrial_Carrier"/>
</dbReference>
<dbReference type="OrthoDB" id="2139348at2759"/>
<keyword evidence="7" id="KW-0496">Mitochondrion</keyword>
<evidence type="ECO:0000256" key="8">
    <source>
        <dbReference type="ARBA" id="ARBA00023136"/>
    </source>
</evidence>
<evidence type="ECO:0000256" key="7">
    <source>
        <dbReference type="ARBA" id="ARBA00023128"/>
    </source>
</evidence>
<evidence type="ECO:0000256" key="6">
    <source>
        <dbReference type="ARBA" id="ARBA00022989"/>
    </source>
</evidence>
<comment type="subcellular location">
    <subcellularLocation>
        <location evidence="1">Mitochondrion membrane</location>
        <topology evidence="1">Multi-pass membrane protein</topology>
    </subcellularLocation>
</comment>
<dbReference type="Proteomes" id="UP000807306">
    <property type="component" value="Unassembled WGS sequence"/>
</dbReference>
<reference evidence="11" key="1">
    <citation type="submission" date="2020-11" db="EMBL/GenBank/DDBJ databases">
        <authorList>
            <consortium name="DOE Joint Genome Institute"/>
            <person name="Ahrendt S."/>
            <person name="Riley R."/>
            <person name="Andreopoulos W."/>
            <person name="Labutti K."/>
            <person name="Pangilinan J."/>
            <person name="Ruiz-Duenas F.J."/>
            <person name="Barrasa J.M."/>
            <person name="Sanchez-Garcia M."/>
            <person name="Camarero S."/>
            <person name="Miyauchi S."/>
            <person name="Serrano A."/>
            <person name="Linde D."/>
            <person name="Babiker R."/>
            <person name="Drula E."/>
            <person name="Ayuso-Fernandez I."/>
            <person name="Pacheco R."/>
            <person name="Padilla G."/>
            <person name="Ferreira P."/>
            <person name="Barriuso J."/>
            <person name="Kellner H."/>
            <person name="Castanera R."/>
            <person name="Alfaro M."/>
            <person name="Ramirez L."/>
            <person name="Pisabarro A.G."/>
            <person name="Kuo A."/>
            <person name="Tritt A."/>
            <person name="Lipzen A."/>
            <person name="He G."/>
            <person name="Yan M."/>
            <person name="Ng V."/>
            <person name="Cullen D."/>
            <person name="Martin F."/>
            <person name="Rosso M.-N."/>
            <person name="Henrissat B."/>
            <person name="Hibbett D."/>
            <person name="Martinez A.T."/>
            <person name="Grigoriev I.V."/>
        </authorList>
    </citation>
    <scope>NUCLEOTIDE SEQUENCE</scope>
    <source>
        <strain evidence="11">CBS 506.95</strain>
    </source>
</reference>
<gene>
    <name evidence="11" type="ORF">CPB83DRAFT_886847</name>
</gene>
<comment type="caution">
    <text evidence="11">The sequence shown here is derived from an EMBL/GenBank/DDBJ whole genome shotgun (WGS) entry which is preliminary data.</text>
</comment>
<dbReference type="AlphaFoldDB" id="A0A9P6E6H9"/>
<feature type="repeat" description="Solcar" evidence="9">
    <location>
        <begin position="19"/>
        <end position="107"/>
    </location>
</feature>
<evidence type="ECO:0000313" key="12">
    <source>
        <dbReference type="Proteomes" id="UP000807306"/>
    </source>
</evidence>
<keyword evidence="8 9" id="KW-0472">Membrane</keyword>
<evidence type="ECO:0000256" key="2">
    <source>
        <dbReference type="ARBA" id="ARBA00006375"/>
    </source>
</evidence>
<organism evidence="11 12">
    <name type="scientific">Crepidotus variabilis</name>
    <dbReference type="NCBI Taxonomy" id="179855"/>
    <lineage>
        <taxon>Eukaryota</taxon>
        <taxon>Fungi</taxon>
        <taxon>Dikarya</taxon>
        <taxon>Basidiomycota</taxon>
        <taxon>Agaricomycotina</taxon>
        <taxon>Agaricomycetes</taxon>
        <taxon>Agaricomycetidae</taxon>
        <taxon>Agaricales</taxon>
        <taxon>Agaricineae</taxon>
        <taxon>Crepidotaceae</taxon>
        <taxon>Crepidotus</taxon>
    </lineage>
</organism>
<dbReference type="PROSITE" id="PS50920">
    <property type="entry name" value="SOLCAR"/>
    <property type="match status" value="3"/>
</dbReference>
<protein>
    <submittedName>
        <fullName evidence="11">Mitochondrial carrier domain-containing protein</fullName>
    </submittedName>
</protein>
<keyword evidence="5" id="KW-0677">Repeat</keyword>
<feature type="repeat" description="Solcar" evidence="9">
    <location>
        <begin position="120"/>
        <end position="213"/>
    </location>
</feature>
<evidence type="ECO:0000256" key="10">
    <source>
        <dbReference type="RuleBase" id="RU000488"/>
    </source>
</evidence>
<feature type="repeat" description="Solcar" evidence="9">
    <location>
        <begin position="234"/>
        <end position="330"/>
    </location>
</feature>
<dbReference type="GO" id="GO:1990575">
    <property type="term" value="P:mitochondrial L-ornithine transmembrane transport"/>
    <property type="evidence" value="ECO:0007669"/>
    <property type="project" value="TreeGrafter"/>
</dbReference>
<comment type="similarity">
    <text evidence="2 10">Belongs to the mitochondrial carrier (TC 2.A.29) family.</text>
</comment>
<evidence type="ECO:0000256" key="3">
    <source>
        <dbReference type="ARBA" id="ARBA00022448"/>
    </source>
</evidence>
<dbReference type="EMBL" id="MU157915">
    <property type="protein sequence ID" value="KAF9523523.1"/>
    <property type="molecule type" value="Genomic_DNA"/>
</dbReference>
<evidence type="ECO:0000256" key="4">
    <source>
        <dbReference type="ARBA" id="ARBA00022692"/>
    </source>
</evidence>
<dbReference type="PANTHER" id="PTHR45624:SF31">
    <property type="entry name" value="MITOCHONDRIAL ORNITHINE TRANSPORTER 1"/>
    <property type="match status" value="1"/>
</dbReference>
<dbReference type="GO" id="GO:0000064">
    <property type="term" value="F:L-ornithine transmembrane transporter activity"/>
    <property type="evidence" value="ECO:0007669"/>
    <property type="project" value="TreeGrafter"/>
</dbReference>
<name>A0A9P6E6H9_9AGAR</name>
<keyword evidence="4 9" id="KW-0812">Transmembrane</keyword>
<keyword evidence="3 10" id="KW-0813">Transport</keyword>
<dbReference type="PANTHER" id="PTHR45624">
    <property type="entry name" value="MITOCHONDRIAL BASIC AMINO ACIDS TRANSPORTER-RELATED"/>
    <property type="match status" value="1"/>
</dbReference>
<sequence>METSPDALLVTPGSESVILRAAREIGYGSIAGMISKVFEHPFDLTKVRLQSQVLDSTARFNGPIDCLNQTWRKEGFRGLYRGLPAPIVGAMAENASLFLVYGELQNLIRRVTHRPVDEKLPLQHIAISAAGAGAVTSFLLTPIELVKCKMQVQMLAPTTSTTPRVLPGPISVFTNVIRTQGLRGLWLGHTGTFIRESGGTAAWFSTKEYVASLLIKHRTIMEDETVKITASTQLRPWESAVSGAIAGAAFNLVLFPADSVKSAMQTEEELRPTSASSTIVKEKPSFGRTFLAMYRAQGIKGLYAGCGITVARSIPSSAIIFLIYDGLKKHLG</sequence>
<dbReference type="SUPFAM" id="SSF103506">
    <property type="entry name" value="Mitochondrial carrier"/>
    <property type="match status" value="1"/>
</dbReference>